<dbReference type="Pfam" id="PF00096">
    <property type="entry name" value="zf-C2H2"/>
    <property type="match status" value="2"/>
</dbReference>
<evidence type="ECO:0000256" key="6">
    <source>
        <dbReference type="ARBA" id="ARBA00023242"/>
    </source>
</evidence>
<dbReference type="VEuPathDB" id="VectorBase:BGLB006719"/>
<sequence>MAQVLRANITPLTTGQVTEDQIVPDTDDLFFNANDDQITNVGMERLLADITHSPIHLKKARRESASVIDEFFGTPMKTPDFLSATKRFFNAPYQVPPKVGSRMLTATEKLTLFEDECSRRTSSSIVEEFFGGTTDEIKPAPWIKQEPVETPMDTFEAESADVFDIDSTIFDMSSNNDVLVNASAPAISNTSSNLVSGALNVAPVVTDALWEDLTASMNVVDNNMPCDIQLTGRGGGVNVKCEPIDYEEKPSCQFGSQAQSRPNSVESFLFNTPNSSYRSAIVPTECSSTLPNSLFNGHTPKSTFSQSNSSMSTTVSSHILLRQSPSSSGGVVSVSQVGAKSPYSAQNTQFKSNFNSVSPAPHVVPCMFPTPPNSQPASPNNANEAIRRTPPPPYPGLASQLPKPSLSPAPSFLPTTVSMAPCSSTSSSKPERPRKQPVTHPGCSTIKYNRKNNPELEKRRIHYCHFPSCRKAYTKSSHLKAHQRIHTGEKPYQCHFQTCGWRFARSDELTRHIRKHTGAKPFRCKVCDRSFARSDHLALHMKRHEPKSKSSV</sequence>
<name>A0A2C9JR69_BIOGL</name>
<dbReference type="GO" id="GO:0000981">
    <property type="term" value="F:DNA-binding transcription factor activity, RNA polymerase II-specific"/>
    <property type="evidence" value="ECO:0007669"/>
    <property type="project" value="TreeGrafter"/>
</dbReference>
<dbReference type="GO" id="GO:0000978">
    <property type="term" value="F:RNA polymerase II cis-regulatory region sequence-specific DNA binding"/>
    <property type="evidence" value="ECO:0007669"/>
    <property type="project" value="TreeGrafter"/>
</dbReference>
<dbReference type="AlphaFoldDB" id="A0A2C9JR69"/>
<dbReference type="STRING" id="6526.A0A2C9JR69"/>
<keyword evidence="3" id="KW-0677">Repeat</keyword>
<feature type="region of interest" description="Disordered" evidence="8">
    <location>
        <begin position="366"/>
        <end position="449"/>
    </location>
</feature>
<organism evidence="10 11">
    <name type="scientific">Biomphalaria glabrata</name>
    <name type="common">Bloodfluke planorb</name>
    <name type="synonym">Freshwater snail</name>
    <dbReference type="NCBI Taxonomy" id="6526"/>
    <lineage>
        <taxon>Eukaryota</taxon>
        <taxon>Metazoa</taxon>
        <taxon>Spiralia</taxon>
        <taxon>Lophotrochozoa</taxon>
        <taxon>Mollusca</taxon>
        <taxon>Gastropoda</taxon>
        <taxon>Heterobranchia</taxon>
        <taxon>Euthyneura</taxon>
        <taxon>Panpulmonata</taxon>
        <taxon>Hygrophila</taxon>
        <taxon>Lymnaeoidea</taxon>
        <taxon>Planorbidae</taxon>
        <taxon>Biomphalaria</taxon>
    </lineage>
</organism>
<dbReference type="OrthoDB" id="4748970at2759"/>
<keyword evidence="4 7" id="KW-0863">Zinc-finger</keyword>
<dbReference type="PROSITE" id="PS50157">
    <property type="entry name" value="ZINC_FINGER_C2H2_2"/>
    <property type="match status" value="3"/>
</dbReference>
<dbReference type="FunFam" id="3.30.160.60:FF:000021">
    <property type="entry name" value="Basic krueppel-like factor 3"/>
    <property type="match status" value="1"/>
</dbReference>
<evidence type="ECO:0000256" key="2">
    <source>
        <dbReference type="ARBA" id="ARBA00022723"/>
    </source>
</evidence>
<dbReference type="InterPro" id="IPR036236">
    <property type="entry name" value="Znf_C2H2_sf"/>
</dbReference>
<dbReference type="KEGG" id="bgt:106064548"/>
<dbReference type="GO" id="GO:0008270">
    <property type="term" value="F:zinc ion binding"/>
    <property type="evidence" value="ECO:0007669"/>
    <property type="project" value="UniProtKB-KW"/>
</dbReference>
<dbReference type="VEuPathDB" id="VectorBase:BGLAX_050756"/>
<dbReference type="EnsemblMetazoa" id="BGLB006719-RB">
    <property type="protein sequence ID" value="BGLB006719-PB"/>
    <property type="gene ID" value="BGLB006719"/>
</dbReference>
<feature type="domain" description="C2H2-type" evidence="9">
    <location>
        <begin position="462"/>
        <end position="491"/>
    </location>
</feature>
<proteinExistence type="predicted"/>
<evidence type="ECO:0000256" key="7">
    <source>
        <dbReference type="PROSITE-ProRule" id="PRU00042"/>
    </source>
</evidence>
<keyword evidence="2" id="KW-0479">Metal-binding</keyword>
<dbReference type="PANTHER" id="PTHR23235">
    <property type="entry name" value="KRUEPPEL-LIKE TRANSCRIPTION FACTOR"/>
    <property type="match status" value="1"/>
</dbReference>
<evidence type="ECO:0000256" key="3">
    <source>
        <dbReference type="ARBA" id="ARBA00022737"/>
    </source>
</evidence>
<dbReference type="SMART" id="SM00355">
    <property type="entry name" value="ZnF_C2H2"/>
    <property type="match status" value="3"/>
</dbReference>
<feature type="compositionally biased region" description="Polar residues" evidence="8">
    <location>
        <begin position="413"/>
        <end position="428"/>
    </location>
</feature>
<dbReference type="Proteomes" id="UP000076420">
    <property type="component" value="Unassembled WGS sequence"/>
</dbReference>
<feature type="domain" description="C2H2-type" evidence="9">
    <location>
        <begin position="522"/>
        <end position="549"/>
    </location>
</feature>
<accession>A0A2C9JR69</accession>
<dbReference type="FunFam" id="3.30.160.60:FF:000624">
    <property type="entry name" value="zinc finger protein 697"/>
    <property type="match status" value="1"/>
</dbReference>
<dbReference type="GO" id="GO:0005634">
    <property type="term" value="C:nucleus"/>
    <property type="evidence" value="ECO:0007669"/>
    <property type="project" value="UniProtKB-SubCell"/>
</dbReference>
<evidence type="ECO:0000313" key="11">
    <source>
        <dbReference type="Proteomes" id="UP000076420"/>
    </source>
</evidence>
<evidence type="ECO:0000259" key="9">
    <source>
        <dbReference type="PROSITE" id="PS50157"/>
    </source>
</evidence>
<gene>
    <name evidence="10" type="primary">106064548</name>
</gene>
<evidence type="ECO:0000256" key="5">
    <source>
        <dbReference type="ARBA" id="ARBA00022833"/>
    </source>
</evidence>
<evidence type="ECO:0000256" key="4">
    <source>
        <dbReference type="ARBA" id="ARBA00022771"/>
    </source>
</evidence>
<dbReference type="FunFam" id="3.30.160.60:FF:000018">
    <property type="entry name" value="Krueppel-like factor 15"/>
    <property type="match status" value="1"/>
</dbReference>
<evidence type="ECO:0000313" key="10">
    <source>
        <dbReference type="EnsemblMetazoa" id="BGLB006719-PB"/>
    </source>
</evidence>
<dbReference type="SUPFAM" id="SSF57667">
    <property type="entry name" value="beta-beta-alpha zinc fingers"/>
    <property type="match status" value="2"/>
</dbReference>
<reference evidence="10" key="1">
    <citation type="submission" date="2020-05" db="UniProtKB">
        <authorList>
            <consortium name="EnsemblMetazoa"/>
        </authorList>
    </citation>
    <scope>IDENTIFICATION</scope>
    <source>
        <strain evidence="10">BB02</strain>
    </source>
</reference>
<comment type="subcellular location">
    <subcellularLocation>
        <location evidence="1">Nucleus</location>
    </subcellularLocation>
</comment>
<dbReference type="PROSITE" id="PS00028">
    <property type="entry name" value="ZINC_FINGER_C2H2_1"/>
    <property type="match status" value="3"/>
</dbReference>
<dbReference type="InterPro" id="IPR013087">
    <property type="entry name" value="Znf_C2H2_type"/>
</dbReference>
<protein>
    <recommendedName>
        <fullName evidence="9">C2H2-type domain-containing protein</fullName>
    </recommendedName>
</protein>
<feature type="domain" description="C2H2-type" evidence="9">
    <location>
        <begin position="492"/>
        <end position="521"/>
    </location>
</feature>
<evidence type="ECO:0000256" key="1">
    <source>
        <dbReference type="ARBA" id="ARBA00004123"/>
    </source>
</evidence>
<keyword evidence="6" id="KW-0539">Nucleus</keyword>
<dbReference type="Gene3D" id="3.30.160.60">
    <property type="entry name" value="Classic Zinc Finger"/>
    <property type="match status" value="3"/>
</dbReference>
<evidence type="ECO:0000256" key="8">
    <source>
        <dbReference type="SAM" id="MobiDB-lite"/>
    </source>
</evidence>
<keyword evidence="5" id="KW-0862">Zinc</keyword>
<dbReference type="PANTHER" id="PTHR23235:SF120">
    <property type="entry name" value="KRUPPEL-LIKE FACTOR 15"/>
    <property type="match status" value="1"/>
</dbReference>